<reference evidence="7 8" key="1">
    <citation type="submission" date="2017-04" db="EMBL/GenBank/DDBJ databases">
        <authorList>
            <person name="Afonso C.L."/>
            <person name="Miller P.J."/>
            <person name="Scott M.A."/>
            <person name="Spackman E."/>
            <person name="Goraichik I."/>
            <person name="Dimitrov K.M."/>
            <person name="Suarez D.L."/>
            <person name="Swayne D.E."/>
        </authorList>
    </citation>
    <scope>NUCLEOTIDE SEQUENCE [LARGE SCALE GENOMIC DNA]</scope>
    <source>
        <strain evidence="7 8">DSM 43828</strain>
    </source>
</reference>
<evidence type="ECO:0000256" key="3">
    <source>
        <dbReference type="ARBA" id="ARBA00023163"/>
    </source>
</evidence>
<dbReference type="InterPro" id="IPR050707">
    <property type="entry name" value="HTH_MetabolicPath_Reg"/>
</dbReference>
<dbReference type="Proteomes" id="UP000192674">
    <property type="component" value="Unassembled WGS sequence"/>
</dbReference>
<dbReference type="SUPFAM" id="SSF55781">
    <property type="entry name" value="GAF domain-like"/>
    <property type="match status" value="1"/>
</dbReference>
<evidence type="ECO:0000256" key="1">
    <source>
        <dbReference type="ARBA" id="ARBA00023015"/>
    </source>
</evidence>
<name>A0A1W2FXI9_KIBAR</name>
<dbReference type="Pfam" id="PF01614">
    <property type="entry name" value="IclR_C"/>
    <property type="match status" value="1"/>
</dbReference>
<gene>
    <name evidence="7" type="ORF">SAMN05661093_10253</name>
</gene>
<dbReference type="SMART" id="SM00346">
    <property type="entry name" value="HTH_ICLR"/>
    <property type="match status" value="1"/>
</dbReference>
<dbReference type="InterPro" id="IPR014757">
    <property type="entry name" value="Tscrpt_reg_IclR_C"/>
</dbReference>
<evidence type="ECO:0000313" key="7">
    <source>
        <dbReference type="EMBL" id="SMD26669.1"/>
    </source>
</evidence>
<sequence length="289" mass="31036">MVAGSLAENLYRDVVPIANGTPQNGIPKEAPVPPNANGKKSHTGTLERGLAVLEHVGLRQEISTNAIATQLGLSRSAIYRIVHTLKELEYLEADHVTGRVRLGARLVELGVQAMSSTDLHKAAPQFLAGLASRSGETIFLAVPDGDAMVYVGKDRGANAVTLHCQLGTRRPQHASSLGKAWLSALAPAERVERVTRMRLDRLTPNTIVDRTQLLEELDRISKRGWAVDNIENEPDVGCVAAPIRDRTGQPIAAMSIAGPAGRVLMRTDELGPMVADAASTLSRRLGYLP</sequence>
<dbReference type="InterPro" id="IPR036390">
    <property type="entry name" value="WH_DNA-bd_sf"/>
</dbReference>
<evidence type="ECO:0000259" key="6">
    <source>
        <dbReference type="PROSITE" id="PS51078"/>
    </source>
</evidence>
<evidence type="ECO:0000256" key="4">
    <source>
        <dbReference type="SAM" id="MobiDB-lite"/>
    </source>
</evidence>
<dbReference type="Gene3D" id="1.10.10.10">
    <property type="entry name" value="Winged helix-like DNA-binding domain superfamily/Winged helix DNA-binding domain"/>
    <property type="match status" value="1"/>
</dbReference>
<feature type="domain" description="IclR-ED" evidence="6">
    <location>
        <begin position="105"/>
        <end position="287"/>
    </location>
</feature>
<organism evidence="7 8">
    <name type="scientific">Kibdelosporangium aridum</name>
    <dbReference type="NCBI Taxonomy" id="2030"/>
    <lineage>
        <taxon>Bacteria</taxon>
        <taxon>Bacillati</taxon>
        <taxon>Actinomycetota</taxon>
        <taxon>Actinomycetes</taxon>
        <taxon>Pseudonocardiales</taxon>
        <taxon>Pseudonocardiaceae</taxon>
        <taxon>Kibdelosporangium</taxon>
    </lineage>
</organism>
<dbReference type="Gene3D" id="3.30.450.40">
    <property type="match status" value="1"/>
</dbReference>
<dbReference type="OrthoDB" id="3730822at2"/>
<proteinExistence type="predicted"/>
<dbReference type="InterPro" id="IPR036388">
    <property type="entry name" value="WH-like_DNA-bd_sf"/>
</dbReference>
<keyword evidence="8" id="KW-1185">Reference proteome</keyword>
<dbReference type="Pfam" id="PF09339">
    <property type="entry name" value="HTH_IclR"/>
    <property type="match status" value="1"/>
</dbReference>
<dbReference type="GO" id="GO:0003677">
    <property type="term" value="F:DNA binding"/>
    <property type="evidence" value="ECO:0007669"/>
    <property type="project" value="UniProtKB-KW"/>
</dbReference>
<dbReference type="PROSITE" id="PS51077">
    <property type="entry name" value="HTH_ICLR"/>
    <property type="match status" value="1"/>
</dbReference>
<evidence type="ECO:0000256" key="2">
    <source>
        <dbReference type="ARBA" id="ARBA00023125"/>
    </source>
</evidence>
<keyword evidence="1" id="KW-0805">Transcription regulation</keyword>
<keyword evidence="2" id="KW-0238">DNA-binding</keyword>
<dbReference type="PANTHER" id="PTHR30136:SF35">
    <property type="entry name" value="HTH-TYPE TRANSCRIPTIONAL REGULATOR RV1719"/>
    <property type="match status" value="1"/>
</dbReference>
<dbReference type="SUPFAM" id="SSF46785">
    <property type="entry name" value="Winged helix' DNA-binding domain"/>
    <property type="match status" value="1"/>
</dbReference>
<dbReference type="InterPro" id="IPR029016">
    <property type="entry name" value="GAF-like_dom_sf"/>
</dbReference>
<dbReference type="PANTHER" id="PTHR30136">
    <property type="entry name" value="HELIX-TURN-HELIX TRANSCRIPTIONAL REGULATOR, ICLR FAMILY"/>
    <property type="match status" value="1"/>
</dbReference>
<feature type="domain" description="HTH iclR-type" evidence="5">
    <location>
        <begin position="43"/>
        <end position="104"/>
    </location>
</feature>
<dbReference type="PROSITE" id="PS51078">
    <property type="entry name" value="ICLR_ED"/>
    <property type="match status" value="1"/>
</dbReference>
<keyword evidence="3" id="KW-0804">Transcription</keyword>
<dbReference type="GO" id="GO:0045892">
    <property type="term" value="P:negative regulation of DNA-templated transcription"/>
    <property type="evidence" value="ECO:0007669"/>
    <property type="project" value="TreeGrafter"/>
</dbReference>
<dbReference type="GO" id="GO:0003700">
    <property type="term" value="F:DNA-binding transcription factor activity"/>
    <property type="evidence" value="ECO:0007669"/>
    <property type="project" value="TreeGrafter"/>
</dbReference>
<protein>
    <submittedName>
        <fullName evidence="7">Transcriptional regulator, IclR family</fullName>
    </submittedName>
</protein>
<feature type="region of interest" description="Disordered" evidence="4">
    <location>
        <begin position="21"/>
        <end position="43"/>
    </location>
</feature>
<evidence type="ECO:0000313" key="8">
    <source>
        <dbReference type="Proteomes" id="UP000192674"/>
    </source>
</evidence>
<evidence type="ECO:0000259" key="5">
    <source>
        <dbReference type="PROSITE" id="PS51077"/>
    </source>
</evidence>
<dbReference type="InterPro" id="IPR005471">
    <property type="entry name" value="Tscrpt_reg_IclR_N"/>
</dbReference>
<dbReference type="AlphaFoldDB" id="A0A1W2FXI9"/>
<dbReference type="EMBL" id="FWXV01000016">
    <property type="protein sequence ID" value="SMD26669.1"/>
    <property type="molecule type" value="Genomic_DNA"/>
</dbReference>
<accession>A0A1W2FXI9</accession>